<name>A0A2P2PFL5_RHIMU</name>
<dbReference type="AlphaFoldDB" id="A0A2P2PFL5"/>
<proteinExistence type="predicted"/>
<sequence length="37" mass="4283">MLDVARRDFCCTGIGVFLDYNPRGLKVNEVSFLCMLW</sequence>
<organism evidence="1">
    <name type="scientific">Rhizophora mucronata</name>
    <name type="common">Asiatic mangrove</name>
    <dbReference type="NCBI Taxonomy" id="61149"/>
    <lineage>
        <taxon>Eukaryota</taxon>
        <taxon>Viridiplantae</taxon>
        <taxon>Streptophyta</taxon>
        <taxon>Embryophyta</taxon>
        <taxon>Tracheophyta</taxon>
        <taxon>Spermatophyta</taxon>
        <taxon>Magnoliopsida</taxon>
        <taxon>eudicotyledons</taxon>
        <taxon>Gunneridae</taxon>
        <taxon>Pentapetalae</taxon>
        <taxon>rosids</taxon>
        <taxon>fabids</taxon>
        <taxon>Malpighiales</taxon>
        <taxon>Rhizophoraceae</taxon>
        <taxon>Rhizophora</taxon>
    </lineage>
</organism>
<dbReference type="EMBL" id="GGEC01072998">
    <property type="protein sequence ID" value="MBX53482.1"/>
    <property type="molecule type" value="Transcribed_RNA"/>
</dbReference>
<protein>
    <submittedName>
        <fullName evidence="1">Uncharacterized protein</fullName>
    </submittedName>
</protein>
<evidence type="ECO:0000313" key="1">
    <source>
        <dbReference type="EMBL" id="MBX53482.1"/>
    </source>
</evidence>
<accession>A0A2P2PFL5</accession>
<reference evidence="1" key="1">
    <citation type="submission" date="2018-02" db="EMBL/GenBank/DDBJ databases">
        <title>Rhizophora mucronata_Transcriptome.</title>
        <authorList>
            <person name="Meera S.P."/>
            <person name="Sreeshan A."/>
            <person name="Augustine A."/>
        </authorList>
    </citation>
    <scope>NUCLEOTIDE SEQUENCE</scope>
    <source>
        <tissue evidence="1">Leaf</tissue>
    </source>
</reference>